<gene>
    <name evidence="2" type="ORF">Bca52824_053985</name>
</gene>
<feature type="compositionally biased region" description="Low complexity" evidence="1">
    <location>
        <begin position="132"/>
        <end position="144"/>
    </location>
</feature>
<dbReference type="Proteomes" id="UP000886595">
    <property type="component" value="Unassembled WGS sequence"/>
</dbReference>
<feature type="compositionally biased region" description="Low complexity" evidence="1">
    <location>
        <begin position="18"/>
        <end position="29"/>
    </location>
</feature>
<accession>A0A8X7UK34</accession>
<evidence type="ECO:0000313" key="2">
    <source>
        <dbReference type="EMBL" id="KAG2282765.1"/>
    </source>
</evidence>
<dbReference type="AlphaFoldDB" id="A0A8X7UK34"/>
<reference evidence="2 3" key="1">
    <citation type="submission" date="2020-02" db="EMBL/GenBank/DDBJ databases">
        <authorList>
            <person name="Ma Q."/>
            <person name="Huang Y."/>
            <person name="Song X."/>
            <person name="Pei D."/>
        </authorList>
    </citation>
    <scope>NUCLEOTIDE SEQUENCE [LARGE SCALE GENOMIC DNA]</scope>
    <source>
        <strain evidence="2">Sxm20200214</strain>
        <tissue evidence="2">Leaf</tissue>
    </source>
</reference>
<dbReference type="EMBL" id="JAAMPC010000011">
    <property type="protein sequence ID" value="KAG2282765.1"/>
    <property type="molecule type" value="Genomic_DNA"/>
</dbReference>
<feature type="region of interest" description="Disordered" evidence="1">
    <location>
        <begin position="1"/>
        <end position="80"/>
    </location>
</feature>
<evidence type="ECO:0000256" key="1">
    <source>
        <dbReference type="SAM" id="MobiDB-lite"/>
    </source>
</evidence>
<name>A0A8X7UK34_BRACI</name>
<proteinExistence type="predicted"/>
<comment type="caution">
    <text evidence="2">The sequence shown here is derived from an EMBL/GenBank/DDBJ whole genome shotgun (WGS) entry which is preliminary data.</text>
</comment>
<evidence type="ECO:0000313" key="3">
    <source>
        <dbReference type="Proteomes" id="UP000886595"/>
    </source>
</evidence>
<keyword evidence="3" id="KW-1185">Reference proteome</keyword>
<protein>
    <submittedName>
        <fullName evidence="2">Uncharacterized protein</fullName>
    </submittedName>
</protein>
<organism evidence="2 3">
    <name type="scientific">Brassica carinata</name>
    <name type="common">Ethiopian mustard</name>
    <name type="synonym">Abyssinian cabbage</name>
    <dbReference type="NCBI Taxonomy" id="52824"/>
    <lineage>
        <taxon>Eukaryota</taxon>
        <taxon>Viridiplantae</taxon>
        <taxon>Streptophyta</taxon>
        <taxon>Embryophyta</taxon>
        <taxon>Tracheophyta</taxon>
        <taxon>Spermatophyta</taxon>
        <taxon>Magnoliopsida</taxon>
        <taxon>eudicotyledons</taxon>
        <taxon>Gunneridae</taxon>
        <taxon>Pentapetalae</taxon>
        <taxon>rosids</taxon>
        <taxon>malvids</taxon>
        <taxon>Brassicales</taxon>
        <taxon>Brassicaceae</taxon>
        <taxon>Brassiceae</taxon>
        <taxon>Brassica</taxon>
    </lineage>
</organism>
<feature type="compositionally biased region" description="Basic and acidic residues" evidence="1">
    <location>
        <begin position="160"/>
        <end position="175"/>
    </location>
</feature>
<sequence length="544" mass="60965">MRIESGLSSASVDDRMDSPQSSPSLSPSLVNARGSKSTNDNILIARRPLLRRDEGGSLRRSVRTTPVEEQKRHPISFPLPAGFSRGVEEIRELGVQQWPQFDRDRIFRSVLRISAGNCVGTASVGRSGRRGGSPFSSLRPSSHVSSRRTARSPSVQTGGLRRDIPSYADVMREEMPSSSLRGGNRVMAEGGEPVTAEGKSSGVPPAGGFMADAIRSSALGGRESGSLKRPSEGIMVGDIHEEKRSRRDPYARVFRYDRDTPFVNEERACAEYFCLPRNAFTNIPDADDLVHAKEFKDMARFDAHSKAHAVRLVYLYEKDLKRMRTKLEDMFAEKELRDNRIKELEVTVDGLNSAVETLKAELSASSSRDAILRSQIGDQQNTLGNWQGSSWAVMGRLWEVIGERVQEDKWHHFGQSLATDRPAVTGSSLYKYKSLGSILGIIFLRENSAQIVREKPRERDQRLKEKPCVKACSVLAKAWLWKTRLVEMDTRQKEKEKEKKVAQGDRTPKERLNLGLGRFRIQVIGLWPDLGMFGYTKGRSDDLD</sequence>
<feature type="region of interest" description="Disordered" evidence="1">
    <location>
        <begin position="120"/>
        <end position="209"/>
    </location>
</feature>
<dbReference type="OrthoDB" id="1123744at2759"/>
<feature type="compositionally biased region" description="Polar residues" evidence="1">
    <location>
        <begin position="1"/>
        <end position="11"/>
    </location>
</feature>